<reference evidence="2" key="1">
    <citation type="journal article" date="2023" name="Nat. Plants">
        <title>Single-cell RNA sequencing provides a high-resolution roadmap for understanding the multicellular compartmentation of specialized metabolism.</title>
        <authorList>
            <person name="Sun S."/>
            <person name="Shen X."/>
            <person name="Li Y."/>
            <person name="Li Y."/>
            <person name="Wang S."/>
            <person name="Li R."/>
            <person name="Zhang H."/>
            <person name="Shen G."/>
            <person name="Guo B."/>
            <person name="Wei J."/>
            <person name="Xu J."/>
            <person name="St-Pierre B."/>
            <person name="Chen S."/>
            <person name="Sun C."/>
        </authorList>
    </citation>
    <scope>NUCLEOTIDE SEQUENCE [LARGE SCALE GENOMIC DNA]</scope>
</reference>
<protein>
    <submittedName>
        <fullName evidence="1">Uncharacterized protein</fullName>
    </submittedName>
</protein>
<gene>
    <name evidence="1" type="ORF">M9H77_36959</name>
</gene>
<dbReference type="Proteomes" id="UP001060085">
    <property type="component" value="Linkage Group LG08"/>
</dbReference>
<proteinExistence type="predicted"/>
<evidence type="ECO:0000313" key="1">
    <source>
        <dbReference type="EMBL" id="KAI5650954.1"/>
    </source>
</evidence>
<name>A0ACB9ZV60_CATRO</name>
<accession>A0ACB9ZV60</accession>
<sequence length="723" mass="79610">MMARKKGNQLKKGVHDSGSALPNQNERANASESNIVYEEEAVNKGHSNVTVKENINVKPHVEAETKSKYRSGKPPRREKQALDTAKADEIPVTDAGDTNRNSSTEYASQSVEGNMSCNNYSHSIPKSCSADSLNAASSRDNTEGNVDSPDTTKLLSLRNLALSIMNASSNWLERHRPLIVTAGETLSNACRYVQMKAEHAYPLVLEWIAYFASILVLLGMMWLDCTLRGIDSLLRMGTTSFFSVLWCGILSVIAMVGMFKFLLVLAVSVAVGLFIGLTAAVILMGISGIVLLWFHGSFWITMLIVFSGGSAFTVGCERFALLIASLYSIYCAWSYVGWLGLAFALNLSFISSEVLLIYLSDKINEQRNNGSAGFQGQSGFSSGESTYAEAASTGMPADRDPGIPSTSRSDAETTPESEIVRLLNCRDHYAALGFSRFENVDLSVLKREYKKKAMLVHPDKNMGNEKAADAFKKLQNAYEVLLDSYKRKTYDDELRREELLNYFRQLQETSQKSTRQGFFTSGFGRGEADTEDALGESRRIACRKCGNFHLWRHTKKLKSRARWCQECKDFHPAKDGDGWVEQSSHALFFGVLQKVDPPAAYVCADSKIYNATEWYICQGMRCPANTHKPSFHVNTSITSKHTSGRGASSGQRGSGMPAPNMEENMTEEEFFAWLQNAVQSGMFNNFSGNPSSENQPAGSGSTSKSGGGGSSSSNSKRKKRGKK</sequence>
<keyword evidence="2" id="KW-1185">Reference proteome</keyword>
<organism evidence="1 2">
    <name type="scientific">Catharanthus roseus</name>
    <name type="common">Madagascar periwinkle</name>
    <name type="synonym">Vinca rosea</name>
    <dbReference type="NCBI Taxonomy" id="4058"/>
    <lineage>
        <taxon>Eukaryota</taxon>
        <taxon>Viridiplantae</taxon>
        <taxon>Streptophyta</taxon>
        <taxon>Embryophyta</taxon>
        <taxon>Tracheophyta</taxon>
        <taxon>Spermatophyta</taxon>
        <taxon>Magnoliopsida</taxon>
        <taxon>eudicotyledons</taxon>
        <taxon>Gunneridae</taxon>
        <taxon>Pentapetalae</taxon>
        <taxon>asterids</taxon>
        <taxon>lamiids</taxon>
        <taxon>Gentianales</taxon>
        <taxon>Apocynaceae</taxon>
        <taxon>Rauvolfioideae</taxon>
        <taxon>Vinceae</taxon>
        <taxon>Catharanthinae</taxon>
        <taxon>Catharanthus</taxon>
    </lineage>
</organism>
<evidence type="ECO:0000313" key="2">
    <source>
        <dbReference type="Proteomes" id="UP001060085"/>
    </source>
</evidence>
<dbReference type="EMBL" id="CM044708">
    <property type="protein sequence ID" value="KAI5650954.1"/>
    <property type="molecule type" value="Genomic_DNA"/>
</dbReference>
<comment type="caution">
    <text evidence="1">The sequence shown here is derived from an EMBL/GenBank/DDBJ whole genome shotgun (WGS) entry which is preliminary data.</text>
</comment>